<keyword evidence="2 5" id="KW-0378">Hydrolase</keyword>
<organism evidence="5 6">
    <name type="scientific">Chitinophaga nivalis</name>
    <dbReference type="NCBI Taxonomy" id="2991709"/>
    <lineage>
        <taxon>Bacteria</taxon>
        <taxon>Pseudomonadati</taxon>
        <taxon>Bacteroidota</taxon>
        <taxon>Chitinophagia</taxon>
        <taxon>Chitinophagales</taxon>
        <taxon>Chitinophagaceae</taxon>
        <taxon>Chitinophaga</taxon>
    </lineage>
</organism>
<keyword evidence="3" id="KW-0732">Signal</keyword>
<evidence type="ECO:0000256" key="1">
    <source>
        <dbReference type="ARBA" id="ARBA00010088"/>
    </source>
</evidence>
<sequence length="307" mass="35377">MKSIFVVVLLCLFCYQLPAQHLYSRAFGNPRHTPVIFIHGGPRGNSVLFEATTAAQLADKGFYVIVYDRRGEGRSSYENATLTYQEAFDDLHRIYQQYQLQRANLIGFSFGGLVTTLFAAKYPEKIQSIILTSALFSQQETYDHILDSVQQIYQQRHDTLELNNVALVKKSDRNTASYRSACFTLAGKNGFFKVPQPDAAARHLYQAYDTSSWRKQDIRHDEAPALFYQHEKRNNINVKPPLISLVRRHIPVYALYGKQDGIFSSKMIIDLKNIVGAKNFRYLDNCSHYLFADQQALFLQYMQQFLQ</sequence>
<dbReference type="Pfam" id="PF00561">
    <property type="entry name" value="Abhydrolase_1"/>
    <property type="match status" value="1"/>
</dbReference>
<dbReference type="PRINTS" id="PR00793">
    <property type="entry name" value="PROAMNOPTASE"/>
</dbReference>
<proteinExistence type="inferred from homology"/>
<dbReference type="PRINTS" id="PR00111">
    <property type="entry name" value="ABHYDROLASE"/>
</dbReference>
<dbReference type="PANTHER" id="PTHR43798">
    <property type="entry name" value="MONOACYLGLYCEROL LIPASE"/>
    <property type="match status" value="1"/>
</dbReference>
<protein>
    <submittedName>
        <fullName evidence="5">Alpha/beta hydrolase</fullName>
    </submittedName>
</protein>
<evidence type="ECO:0000313" key="5">
    <source>
        <dbReference type="EMBL" id="MCW3485799.1"/>
    </source>
</evidence>
<dbReference type="InterPro" id="IPR002410">
    <property type="entry name" value="Peptidase_S33"/>
</dbReference>
<comment type="similarity">
    <text evidence="1">Belongs to the peptidase S33 family.</text>
</comment>
<evidence type="ECO:0000259" key="4">
    <source>
        <dbReference type="Pfam" id="PF00561"/>
    </source>
</evidence>
<feature type="signal peptide" evidence="3">
    <location>
        <begin position="1"/>
        <end position="19"/>
    </location>
</feature>
<dbReference type="Gene3D" id="3.40.50.1820">
    <property type="entry name" value="alpha/beta hydrolase"/>
    <property type="match status" value="1"/>
</dbReference>
<keyword evidence="6" id="KW-1185">Reference proteome</keyword>
<evidence type="ECO:0000256" key="3">
    <source>
        <dbReference type="SAM" id="SignalP"/>
    </source>
</evidence>
<feature type="domain" description="AB hydrolase-1" evidence="4">
    <location>
        <begin position="34"/>
        <end position="293"/>
    </location>
</feature>
<dbReference type="EMBL" id="JAPDNS010000002">
    <property type="protein sequence ID" value="MCW3485799.1"/>
    <property type="molecule type" value="Genomic_DNA"/>
</dbReference>
<dbReference type="InterPro" id="IPR000073">
    <property type="entry name" value="AB_hydrolase_1"/>
</dbReference>
<dbReference type="InterPro" id="IPR029058">
    <property type="entry name" value="AB_hydrolase_fold"/>
</dbReference>
<dbReference type="GO" id="GO:0016787">
    <property type="term" value="F:hydrolase activity"/>
    <property type="evidence" value="ECO:0007669"/>
    <property type="project" value="UniProtKB-KW"/>
</dbReference>
<dbReference type="InterPro" id="IPR050266">
    <property type="entry name" value="AB_hydrolase_sf"/>
</dbReference>
<reference evidence="5 6" key="1">
    <citation type="submission" date="2022-10" db="EMBL/GenBank/DDBJ databases">
        <title>Chitinophaga nivalis PC15 sp. nov., isolated from Pyeongchang county, South Korea.</title>
        <authorList>
            <person name="Trinh H.N."/>
        </authorList>
    </citation>
    <scope>NUCLEOTIDE SEQUENCE [LARGE SCALE GENOMIC DNA]</scope>
    <source>
        <strain evidence="5 6">PC14</strain>
    </source>
</reference>
<evidence type="ECO:0000313" key="6">
    <source>
        <dbReference type="Proteomes" id="UP001207742"/>
    </source>
</evidence>
<gene>
    <name evidence="5" type="ORF">OL497_17975</name>
</gene>
<name>A0ABT3IPX6_9BACT</name>
<dbReference type="RefSeq" id="WP_264732598.1">
    <property type="nucleotide sequence ID" value="NZ_JAPDNR010000001.1"/>
</dbReference>
<dbReference type="Proteomes" id="UP001207742">
    <property type="component" value="Unassembled WGS sequence"/>
</dbReference>
<comment type="caution">
    <text evidence="5">The sequence shown here is derived from an EMBL/GenBank/DDBJ whole genome shotgun (WGS) entry which is preliminary data.</text>
</comment>
<feature type="chain" id="PRO_5046979788" evidence="3">
    <location>
        <begin position="20"/>
        <end position="307"/>
    </location>
</feature>
<accession>A0ABT3IPX6</accession>
<dbReference type="SUPFAM" id="SSF53474">
    <property type="entry name" value="alpha/beta-Hydrolases"/>
    <property type="match status" value="1"/>
</dbReference>
<evidence type="ECO:0000256" key="2">
    <source>
        <dbReference type="ARBA" id="ARBA00022801"/>
    </source>
</evidence>